<dbReference type="Proteomes" id="UP000294650">
    <property type="component" value="Unassembled WGS sequence"/>
</dbReference>
<feature type="coiled-coil region" evidence="1">
    <location>
        <begin position="67"/>
        <end position="132"/>
    </location>
</feature>
<evidence type="ECO:0000256" key="2">
    <source>
        <dbReference type="SAM" id="Phobius"/>
    </source>
</evidence>
<organism evidence="3 4">
    <name type="scientific">Melghiribacillus thermohalophilus</name>
    <dbReference type="NCBI Taxonomy" id="1324956"/>
    <lineage>
        <taxon>Bacteria</taxon>
        <taxon>Bacillati</taxon>
        <taxon>Bacillota</taxon>
        <taxon>Bacilli</taxon>
        <taxon>Bacillales</taxon>
        <taxon>Bacillaceae</taxon>
        <taxon>Melghiribacillus</taxon>
    </lineage>
</organism>
<reference evidence="3 4" key="1">
    <citation type="submission" date="2019-03" db="EMBL/GenBank/DDBJ databases">
        <title>Genomic Encyclopedia of Type Strains, Phase IV (KMG-IV): sequencing the most valuable type-strain genomes for metagenomic binning, comparative biology and taxonomic classification.</title>
        <authorList>
            <person name="Goeker M."/>
        </authorList>
    </citation>
    <scope>NUCLEOTIDE SEQUENCE [LARGE SCALE GENOMIC DNA]</scope>
    <source>
        <strain evidence="3 4">DSM 25894</strain>
    </source>
</reference>
<proteinExistence type="predicted"/>
<dbReference type="Gene3D" id="1.25.60.10">
    <property type="entry name" value="MgtE N-terminal domain-like"/>
    <property type="match status" value="1"/>
</dbReference>
<dbReference type="AlphaFoldDB" id="A0A4R3NCY9"/>
<comment type="caution">
    <text evidence="3">The sequence shown here is derived from an EMBL/GenBank/DDBJ whole genome shotgun (WGS) entry which is preliminary data.</text>
</comment>
<evidence type="ECO:0000313" key="4">
    <source>
        <dbReference type="Proteomes" id="UP000294650"/>
    </source>
</evidence>
<dbReference type="SUPFAM" id="SSF158791">
    <property type="entry name" value="MgtE N-terminal domain-like"/>
    <property type="match status" value="1"/>
</dbReference>
<evidence type="ECO:0000256" key="1">
    <source>
        <dbReference type="SAM" id="Coils"/>
    </source>
</evidence>
<keyword evidence="3" id="KW-0966">Cell projection</keyword>
<keyword evidence="3" id="KW-0969">Cilium</keyword>
<gene>
    <name evidence="3" type="ORF">EDD68_101123</name>
</gene>
<dbReference type="RefSeq" id="WP_132370096.1">
    <property type="nucleotide sequence ID" value="NZ_SMAN01000001.1"/>
</dbReference>
<keyword evidence="1" id="KW-0175">Coiled coil</keyword>
<protein>
    <submittedName>
        <fullName evidence="3">Flagellar motility protein MotE (MotC chaperone)</fullName>
    </submittedName>
</protein>
<evidence type="ECO:0000313" key="3">
    <source>
        <dbReference type="EMBL" id="TCT26770.1"/>
    </source>
</evidence>
<accession>A0A4R3NCY9</accession>
<keyword evidence="4" id="KW-1185">Reference proteome</keyword>
<feature type="transmembrane region" description="Helical" evidence="2">
    <location>
        <begin position="20"/>
        <end position="46"/>
    </location>
</feature>
<dbReference type="InterPro" id="IPR038076">
    <property type="entry name" value="MgtE_N_sf"/>
</dbReference>
<sequence length="193" mass="21803">MSSEQIQKHKKEGGKLQWFFFVIVIPLLFAITLALIVLTIAGYNVFQISEHIGSKIPVVSNFVGNDEEVLQEENTNLLATIEDQKEQIETLQLDIESKDEEIQELNEQIQQLQNQLEQNEQSQQERDELISNVTESFSQIKAEQAAQIIENLTDESALLILEKLPAEQRGAVLAAMDPEKAAELTQNFINPGE</sequence>
<name>A0A4R3NCY9_9BACI</name>
<keyword evidence="2" id="KW-0812">Transmembrane</keyword>
<keyword evidence="2" id="KW-0472">Membrane</keyword>
<dbReference type="OrthoDB" id="1724615at2"/>
<dbReference type="EMBL" id="SMAN01000001">
    <property type="protein sequence ID" value="TCT26770.1"/>
    <property type="molecule type" value="Genomic_DNA"/>
</dbReference>
<keyword evidence="2" id="KW-1133">Transmembrane helix</keyword>
<keyword evidence="3" id="KW-0282">Flagellum</keyword>